<protein>
    <recommendedName>
        <fullName evidence="6">FAD-binding FR-type domain-containing protein</fullName>
    </recommendedName>
</protein>
<dbReference type="Gene3D" id="3.40.50.80">
    <property type="entry name" value="Nucleotide-binding domain of ferredoxin-NADP reductase (FNR) module"/>
    <property type="match status" value="1"/>
</dbReference>
<gene>
    <name evidence="7" type="ORF">METZ01_LOCUS113504</name>
</gene>
<dbReference type="SUPFAM" id="SSF52343">
    <property type="entry name" value="Ferredoxin reductase-like, C-terminal NADP-linked domain"/>
    <property type="match status" value="1"/>
</dbReference>
<dbReference type="AlphaFoldDB" id="A0A381X7R0"/>
<dbReference type="Pfam" id="PF00175">
    <property type="entry name" value="NAD_binding_1"/>
    <property type="match status" value="1"/>
</dbReference>
<reference evidence="7" key="1">
    <citation type="submission" date="2018-05" db="EMBL/GenBank/DDBJ databases">
        <authorList>
            <person name="Lanie J.A."/>
            <person name="Ng W.-L."/>
            <person name="Kazmierczak K.M."/>
            <person name="Andrzejewski T.M."/>
            <person name="Davidsen T.M."/>
            <person name="Wayne K.J."/>
            <person name="Tettelin H."/>
            <person name="Glass J.I."/>
            <person name="Rusch D."/>
            <person name="Podicherti R."/>
            <person name="Tsui H.-C.T."/>
            <person name="Winkler M.E."/>
        </authorList>
    </citation>
    <scope>NUCLEOTIDE SEQUENCE</scope>
</reference>
<accession>A0A381X7R0</accession>
<dbReference type="InterPro" id="IPR039261">
    <property type="entry name" value="FNR_nucleotide-bd"/>
</dbReference>
<dbReference type="PRINTS" id="PR00371">
    <property type="entry name" value="FPNCR"/>
</dbReference>
<dbReference type="PIRSF" id="PIRSF000361">
    <property type="entry name" value="Frd-NADP+_RD"/>
    <property type="match status" value="1"/>
</dbReference>
<sequence>VTADIPVLPDAAKNLASVSNPVTGRVVSNNSCMKGKSASFVRHTEIDVSGTPLEGNCLVGQSFGVLAPGKDPKGKPHKVRLYSIACPSYGEDGEGKIISTTPKRLIDEFNTEEKNPGPTENGLFLGVCSNYLCKLEPGDEVKLTGPSGKRFLLPVDRDKHDYVFIATGTGIAPFRGMAMELLSHPDHGPTTSQIHLLMGAPYTGDLLYDDLFTDLASKHDNFHYHTAISRERRPDGSRGCYIHQLVDEQIAQFGPILENPRTVLYICGLAGMQIGLYQAMARHKLNNGYFRIGEKLSGTDPANWEPALIRRGVKATGRCMVEVY</sequence>
<evidence type="ECO:0000256" key="2">
    <source>
        <dbReference type="ARBA" id="ARBA00022630"/>
    </source>
</evidence>
<evidence type="ECO:0000256" key="3">
    <source>
        <dbReference type="ARBA" id="ARBA00022827"/>
    </source>
</evidence>
<evidence type="ECO:0000256" key="4">
    <source>
        <dbReference type="ARBA" id="ARBA00022857"/>
    </source>
</evidence>
<dbReference type="PROSITE" id="PS51384">
    <property type="entry name" value="FAD_FR"/>
    <property type="match status" value="1"/>
</dbReference>
<dbReference type="EMBL" id="UINC01014167">
    <property type="protein sequence ID" value="SVA60650.1"/>
    <property type="molecule type" value="Genomic_DNA"/>
</dbReference>
<keyword evidence="3" id="KW-0274">FAD</keyword>
<name>A0A381X7R0_9ZZZZ</name>
<dbReference type="GO" id="GO:0016491">
    <property type="term" value="F:oxidoreductase activity"/>
    <property type="evidence" value="ECO:0007669"/>
    <property type="project" value="UniProtKB-KW"/>
</dbReference>
<dbReference type="InterPro" id="IPR017927">
    <property type="entry name" value="FAD-bd_FR_type"/>
</dbReference>
<evidence type="ECO:0000256" key="5">
    <source>
        <dbReference type="ARBA" id="ARBA00023002"/>
    </source>
</evidence>
<dbReference type="InterPro" id="IPR001709">
    <property type="entry name" value="Flavoprot_Pyr_Nucl_cyt_Rdtase"/>
</dbReference>
<dbReference type="SUPFAM" id="SSF63380">
    <property type="entry name" value="Riboflavin synthase domain-like"/>
    <property type="match status" value="1"/>
</dbReference>
<dbReference type="PANTHER" id="PTHR43314">
    <property type="match status" value="1"/>
</dbReference>
<dbReference type="InterPro" id="IPR017938">
    <property type="entry name" value="Riboflavin_synthase-like_b-brl"/>
</dbReference>
<keyword evidence="4" id="KW-0521">NADP</keyword>
<feature type="non-terminal residue" evidence="7">
    <location>
        <position position="1"/>
    </location>
</feature>
<dbReference type="InterPro" id="IPR015701">
    <property type="entry name" value="FNR"/>
</dbReference>
<feature type="domain" description="FAD-binding FR-type" evidence="6">
    <location>
        <begin position="19"/>
        <end position="153"/>
    </location>
</feature>
<keyword evidence="2" id="KW-0285">Flavoprotein</keyword>
<evidence type="ECO:0000256" key="1">
    <source>
        <dbReference type="ARBA" id="ARBA00001974"/>
    </source>
</evidence>
<keyword evidence="5" id="KW-0560">Oxidoreductase</keyword>
<proteinExistence type="predicted"/>
<dbReference type="Gene3D" id="2.40.30.10">
    <property type="entry name" value="Translation factors"/>
    <property type="match status" value="1"/>
</dbReference>
<dbReference type="InterPro" id="IPR001433">
    <property type="entry name" value="OxRdtase_FAD/NAD-bd"/>
</dbReference>
<evidence type="ECO:0000259" key="6">
    <source>
        <dbReference type="PROSITE" id="PS51384"/>
    </source>
</evidence>
<comment type="cofactor">
    <cofactor evidence="1">
        <name>FAD</name>
        <dbReference type="ChEBI" id="CHEBI:57692"/>
    </cofactor>
</comment>
<organism evidence="7">
    <name type="scientific">marine metagenome</name>
    <dbReference type="NCBI Taxonomy" id="408172"/>
    <lineage>
        <taxon>unclassified sequences</taxon>
        <taxon>metagenomes</taxon>
        <taxon>ecological metagenomes</taxon>
    </lineage>
</organism>
<evidence type="ECO:0000313" key="7">
    <source>
        <dbReference type="EMBL" id="SVA60650.1"/>
    </source>
</evidence>